<dbReference type="AlphaFoldDB" id="A0A543FSW0"/>
<evidence type="ECO:0000313" key="1">
    <source>
        <dbReference type="EMBL" id="TQM36916.1"/>
    </source>
</evidence>
<keyword evidence="2" id="KW-1185">Reference proteome</keyword>
<protein>
    <submittedName>
        <fullName evidence="1">Uncharacterized protein</fullName>
    </submittedName>
</protein>
<dbReference type="Proteomes" id="UP000319818">
    <property type="component" value="Unassembled WGS sequence"/>
</dbReference>
<reference evidence="1 2" key="1">
    <citation type="submission" date="2019-06" db="EMBL/GenBank/DDBJ databases">
        <title>Sequencing the genomes of 1000 actinobacteria strains.</title>
        <authorList>
            <person name="Klenk H.-P."/>
        </authorList>
    </citation>
    <scope>NUCLEOTIDE SEQUENCE [LARGE SCALE GENOMIC DNA]</scope>
    <source>
        <strain evidence="1 2">DSM 45511</strain>
    </source>
</reference>
<proteinExistence type="predicted"/>
<accession>A0A543FSW0</accession>
<gene>
    <name evidence="1" type="ORF">FB388_4108</name>
</gene>
<dbReference type="EMBL" id="VFPH01000002">
    <property type="protein sequence ID" value="TQM36916.1"/>
    <property type="molecule type" value="Genomic_DNA"/>
</dbReference>
<name>A0A543FSW0_9PSEU</name>
<dbReference type="OrthoDB" id="4869011at2"/>
<organism evidence="1 2">
    <name type="scientific">Pseudonocardia cypriaca</name>
    <dbReference type="NCBI Taxonomy" id="882449"/>
    <lineage>
        <taxon>Bacteria</taxon>
        <taxon>Bacillati</taxon>
        <taxon>Actinomycetota</taxon>
        <taxon>Actinomycetes</taxon>
        <taxon>Pseudonocardiales</taxon>
        <taxon>Pseudonocardiaceae</taxon>
        <taxon>Pseudonocardia</taxon>
    </lineage>
</organism>
<comment type="caution">
    <text evidence="1">The sequence shown here is derived from an EMBL/GenBank/DDBJ whole genome shotgun (WGS) entry which is preliminary data.</text>
</comment>
<evidence type="ECO:0000313" key="2">
    <source>
        <dbReference type="Proteomes" id="UP000319818"/>
    </source>
</evidence>
<sequence>MRIGWRDGVAPPLVSAIVVAHIGYLVRGSVPFVQDSRGMAATGLVLGRAAVAIVDRGAFRGTWGAAAAAFAVASGARWRKLARTRLAGSRAGHSAH</sequence>
<dbReference type="RefSeq" id="WP_142103783.1">
    <property type="nucleotide sequence ID" value="NZ_VFPH01000002.1"/>
</dbReference>